<dbReference type="Gene3D" id="3.30.1330.70">
    <property type="entry name" value="Holliday junction resolvase RusA"/>
    <property type="match status" value="1"/>
</dbReference>
<evidence type="ECO:0000313" key="1">
    <source>
        <dbReference type="EMBL" id="CAB4151235.1"/>
    </source>
</evidence>
<evidence type="ECO:0000313" key="4">
    <source>
        <dbReference type="EMBL" id="CAB5228738.1"/>
    </source>
</evidence>
<accession>A0A6J5SJ84</accession>
<protein>
    <submittedName>
        <fullName evidence="3">Rus Holliday junction resolvase</fullName>
    </submittedName>
</protein>
<proteinExistence type="predicted"/>
<sequence length="114" mass="12404">MKAHSITVPIKPIPKGRPRMTRRGRVFTPATTLAAEAIVKAAWTGPCYDGLVSLTCEFSPEGTTLTVKPLSTKTHKPSKLRGDLDNYIKLLMDGLNGTAWADDKQVTVIIAVKK</sequence>
<dbReference type="SUPFAM" id="SSF103084">
    <property type="entry name" value="Holliday junction resolvase RusA"/>
    <property type="match status" value="1"/>
</dbReference>
<dbReference type="InterPro" id="IPR036614">
    <property type="entry name" value="RusA-like_sf"/>
</dbReference>
<dbReference type="GO" id="GO:0006281">
    <property type="term" value="P:DNA repair"/>
    <property type="evidence" value="ECO:0007669"/>
    <property type="project" value="InterPro"/>
</dbReference>
<dbReference type="GO" id="GO:0000287">
    <property type="term" value="F:magnesium ion binding"/>
    <property type="evidence" value="ECO:0007669"/>
    <property type="project" value="InterPro"/>
</dbReference>
<dbReference type="EMBL" id="LR798393">
    <property type="protein sequence ID" value="CAB5228738.1"/>
    <property type="molecule type" value="Genomic_DNA"/>
</dbReference>
<gene>
    <name evidence="2" type="ORF">UFOVP1099_47</name>
    <name evidence="3" type="ORF">UFOVP1460_52</name>
    <name evidence="4" type="ORF">UFOVP1548_29</name>
    <name evidence="1" type="ORF">UFOVP582_7</name>
</gene>
<dbReference type="EMBL" id="LR796571">
    <property type="protein sequence ID" value="CAB4151235.1"/>
    <property type="molecule type" value="Genomic_DNA"/>
</dbReference>
<dbReference type="EMBL" id="LR797057">
    <property type="protein sequence ID" value="CAB4184251.1"/>
    <property type="molecule type" value="Genomic_DNA"/>
</dbReference>
<dbReference type="EMBL" id="LR797403">
    <property type="protein sequence ID" value="CAB4214626.1"/>
    <property type="molecule type" value="Genomic_DNA"/>
</dbReference>
<evidence type="ECO:0000313" key="3">
    <source>
        <dbReference type="EMBL" id="CAB4214626.1"/>
    </source>
</evidence>
<name>A0A6J5SJ84_9CAUD</name>
<organism evidence="3">
    <name type="scientific">uncultured Caudovirales phage</name>
    <dbReference type="NCBI Taxonomy" id="2100421"/>
    <lineage>
        <taxon>Viruses</taxon>
        <taxon>Duplodnaviria</taxon>
        <taxon>Heunggongvirae</taxon>
        <taxon>Uroviricota</taxon>
        <taxon>Caudoviricetes</taxon>
        <taxon>Peduoviridae</taxon>
        <taxon>Maltschvirus</taxon>
        <taxon>Maltschvirus maltsch</taxon>
    </lineage>
</organism>
<evidence type="ECO:0000313" key="2">
    <source>
        <dbReference type="EMBL" id="CAB4184251.1"/>
    </source>
</evidence>
<dbReference type="GO" id="GO:0006310">
    <property type="term" value="P:DNA recombination"/>
    <property type="evidence" value="ECO:0007669"/>
    <property type="project" value="InterPro"/>
</dbReference>
<reference evidence="3" key="1">
    <citation type="submission" date="2020-05" db="EMBL/GenBank/DDBJ databases">
        <authorList>
            <person name="Chiriac C."/>
            <person name="Salcher M."/>
            <person name="Ghai R."/>
            <person name="Kavagutti S V."/>
        </authorList>
    </citation>
    <scope>NUCLEOTIDE SEQUENCE</scope>
</reference>
<dbReference type="InterPro" id="IPR008822">
    <property type="entry name" value="Endonuclease_RusA-like"/>
</dbReference>
<dbReference type="Pfam" id="PF05866">
    <property type="entry name" value="RusA"/>
    <property type="match status" value="1"/>
</dbReference>